<reference evidence="1" key="1">
    <citation type="submission" date="2022-01" db="EMBL/GenBank/DDBJ databases">
        <authorList>
            <person name="Criscuolo A."/>
        </authorList>
    </citation>
    <scope>NUCLEOTIDE SEQUENCE</scope>
    <source>
        <strain evidence="1">CIP111892</strain>
    </source>
</reference>
<evidence type="ECO:0008006" key="3">
    <source>
        <dbReference type="Google" id="ProtNLM"/>
    </source>
</evidence>
<accession>A0ABM9CKX6</accession>
<dbReference type="EMBL" id="CAKMMG010000008">
    <property type="protein sequence ID" value="CAH1217376.1"/>
    <property type="molecule type" value="Genomic_DNA"/>
</dbReference>
<sequence length="208" mass="23578">MNKMILKVSVAAMLVGQLLTLGGITQKNHVVAAAATTKTPAMTDNFFKYGMEKTQDLPATINADGLSYTLHKVMIYDVNSKDAQTIWKTYKFLPLSLYSKAKYLIWTKITITNNTTQTIRRDMKDLSQKWRVSVDTINGDTTLLTSGDPYYPYNSKESLGDFILKPNESLITYEAYYAKVKPRHFFVSLMYKNTLKNLYLVDPDGVGK</sequence>
<evidence type="ECO:0000313" key="1">
    <source>
        <dbReference type="EMBL" id="CAH1217376.1"/>
    </source>
</evidence>
<organism evidence="1 2">
    <name type="scientific">Paenibacillus auburnensis</name>
    <dbReference type="NCBI Taxonomy" id="2905649"/>
    <lineage>
        <taxon>Bacteria</taxon>
        <taxon>Bacillati</taxon>
        <taxon>Bacillota</taxon>
        <taxon>Bacilli</taxon>
        <taxon>Bacillales</taxon>
        <taxon>Paenibacillaceae</taxon>
        <taxon>Paenibacillus</taxon>
    </lineage>
</organism>
<dbReference type="Proteomes" id="UP000838324">
    <property type="component" value="Unassembled WGS sequence"/>
</dbReference>
<proteinExistence type="predicted"/>
<gene>
    <name evidence="1" type="ORF">PAECIP111892_04402</name>
</gene>
<name>A0ABM9CKX6_9BACL</name>
<evidence type="ECO:0000313" key="2">
    <source>
        <dbReference type="Proteomes" id="UP000838324"/>
    </source>
</evidence>
<dbReference type="RefSeq" id="WP_236336259.1">
    <property type="nucleotide sequence ID" value="NZ_CAKMMG010000008.1"/>
</dbReference>
<comment type="caution">
    <text evidence="1">The sequence shown here is derived from an EMBL/GenBank/DDBJ whole genome shotgun (WGS) entry which is preliminary data.</text>
</comment>
<protein>
    <recommendedName>
        <fullName evidence="3">DUF4352 domain-containing protein</fullName>
    </recommendedName>
</protein>
<keyword evidence="2" id="KW-1185">Reference proteome</keyword>